<evidence type="ECO:0000259" key="5">
    <source>
        <dbReference type="Pfam" id="PF03441"/>
    </source>
</evidence>
<dbReference type="AlphaFoldDB" id="A0A8J8FM59"/>
<dbReference type="InterPro" id="IPR005101">
    <property type="entry name" value="Cryptochr/Photolyase_FAD-bd"/>
</dbReference>
<feature type="binding site" evidence="3">
    <location>
        <position position="22"/>
    </location>
    <ligand>
        <name>FAD</name>
        <dbReference type="ChEBI" id="CHEBI:57692"/>
    </ligand>
</feature>
<dbReference type="GO" id="GO:0032922">
    <property type="term" value="P:circadian regulation of gene expression"/>
    <property type="evidence" value="ECO:0007669"/>
    <property type="project" value="TreeGrafter"/>
</dbReference>
<dbReference type="GO" id="GO:0043153">
    <property type="term" value="P:entrainment of circadian clock by photoperiod"/>
    <property type="evidence" value="ECO:0007669"/>
    <property type="project" value="TreeGrafter"/>
</dbReference>
<evidence type="ECO:0000256" key="3">
    <source>
        <dbReference type="PIRSR" id="PIRSR602081-1"/>
    </source>
</evidence>
<keyword evidence="7" id="KW-1185">Reference proteome</keyword>
<dbReference type="GO" id="GO:0005737">
    <property type="term" value="C:cytoplasm"/>
    <property type="evidence" value="ECO:0007669"/>
    <property type="project" value="TreeGrafter"/>
</dbReference>
<proteinExistence type="predicted"/>
<dbReference type="GO" id="GO:0003677">
    <property type="term" value="F:DNA binding"/>
    <property type="evidence" value="ECO:0007669"/>
    <property type="project" value="TreeGrafter"/>
</dbReference>
<evidence type="ECO:0000256" key="2">
    <source>
        <dbReference type="ARBA" id="ARBA00022827"/>
    </source>
</evidence>
<evidence type="ECO:0000256" key="4">
    <source>
        <dbReference type="PIRSR" id="PIRSR602081-2"/>
    </source>
</evidence>
<dbReference type="GO" id="GO:0003904">
    <property type="term" value="F:deoxyribodipyrimidine photo-lyase activity"/>
    <property type="evidence" value="ECO:0007669"/>
    <property type="project" value="TreeGrafter"/>
</dbReference>
<reference evidence="6" key="1">
    <citation type="submission" date="2019-10" db="EMBL/GenBank/DDBJ databases">
        <title>Draft genome sequence of Panacibacter sp. KCS-6.</title>
        <authorList>
            <person name="Yim K.J."/>
        </authorList>
    </citation>
    <scope>NUCLEOTIDE SEQUENCE</scope>
    <source>
        <strain evidence="6">KCS-6</strain>
    </source>
</reference>
<dbReference type="Pfam" id="PF03441">
    <property type="entry name" value="FAD_binding_7"/>
    <property type="match status" value="1"/>
</dbReference>
<organism evidence="6 7">
    <name type="scientific">Limnovirga soli</name>
    <dbReference type="NCBI Taxonomy" id="2656915"/>
    <lineage>
        <taxon>Bacteria</taxon>
        <taxon>Pseudomonadati</taxon>
        <taxon>Bacteroidota</taxon>
        <taxon>Chitinophagia</taxon>
        <taxon>Chitinophagales</taxon>
        <taxon>Chitinophagaceae</taxon>
        <taxon>Limnovirga</taxon>
    </lineage>
</organism>
<dbReference type="Gene3D" id="1.25.40.80">
    <property type="match status" value="1"/>
</dbReference>
<dbReference type="GO" id="GO:0071949">
    <property type="term" value="F:FAD binding"/>
    <property type="evidence" value="ECO:0007669"/>
    <property type="project" value="TreeGrafter"/>
</dbReference>
<dbReference type="InterPro" id="IPR036134">
    <property type="entry name" value="Crypto/Photolyase_FAD-like_sf"/>
</dbReference>
<dbReference type="InterPro" id="IPR002081">
    <property type="entry name" value="Cryptochrome/DNA_photolyase_1"/>
</dbReference>
<feature type="site" description="Electron transfer via tryptophanyl radical" evidence="4">
    <location>
        <position position="102"/>
    </location>
</feature>
<keyword evidence="1 3" id="KW-0285">Flavoprotein</keyword>
<dbReference type="PANTHER" id="PTHR11455">
    <property type="entry name" value="CRYPTOCHROME"/>
    <property type="match status" value="1"/>
</dbReference>
<comment type="caution">
    <text evidence="6">The sequence shown here is derived from an EMBL/GenBank/DDBJ whole genome shotgun (WGS) entry which is preliminary data.</text>
</comment>
<dbReference type="SUPFAM" id="SSF48173">
    <property type="entry name" value="Cryptochrome/photolyase FAD-binding domain"/>
    <property type="match status" value="1"/>
</dbReference>
<evidence type="ECO:0000313" key="7">
    <source>
        <dbReference type="Proteomes" id="UP000598971"/>
    </source>
</evidence>
<feature type="binding site" evidence="3">
    <location>
        <begin position="164"/>
        <end position="166"/>
    </location>
    <ligand>
        <name>FAD</name>
        <dbReference type="ChEBI" id="CHEBI:57692"/>
    </ligand>
</feature>
<sequence length="361" mass="41636">MIVETSYKKILEKIEAADVIRYAGSRNYIDGAVTYLSPYISRGVISTRQVLETVVSAGFAPNTIEKFIQELAWRDYWQQLWISYGNRIDEDLKHTQPKSERWGIPANIVQASTGITAIDNGIEALYSNGYIHNHIRMYIASMACNVARCHWKIPAHWMYYHLLDADWASNALSWQWVCGANSNKLYYANQENINKYCYTNQRQTILDVDYEQFGQLAIPELLNNTISPIFTTPLPQTVAPVIKPELPTLIYNFYNLDPTWRNEDNANRILLLEPSVFKKYPVSEKSIAFCMALAKENIPDIQIWVAEFADLKAIVPGAIYFKEHPLNKYAGHEDARAWLTNVKGAYPSFFAYWKKCKKELY</sequence>
<feature type="site" description="Electron transfer via tryptophanyl radical" evidence="4">
    <location>
        <position position="174"/>
    </location>
</feature>
<feature type="binding site" evidence="3">
    <location>
        <position position="67"/>
    </location>
    <ligand>
        <name>FAD</name>
        <dbReference type="ChEBI" id="CHEBI:57692"/>
    </ligand>
</feature>
<name>A0A8J8FM59_9BACT</name>
<protein>
    <submittedName>
        <fullName evidence="6">Deoxyribodipyrimidine photolyase</fullName>
    </submittedName>
</protein>
<feature type="domain" description="Cryptochrome/DNA photolyase FAD-binding" evidence="5">
    <location>
        <begin position="67"/>
        <end position="188"/>
    </location>
</feature>
<evidence type="ECO:0000313" key="6">
    <source>
        <dbReference type="EMBL" id="NNV57429.1"/>
    </source>
</evidence>
<dbReference type="EMBL" id="WHPF01000015">
    <property type="protein sequence ID" value="NNV57429.1"/>
    <property type="molecule type" value="Genomic_DNA"/>
</dbReference>
<feature type="site" description="Electron transfer via tryptophanyl radical" evidence="4">
    <location>
        <position position="151"/>
    </location>
</feature>
<gene>
    <name evidence="6" type="ORF">GD597_18295</name>
</gene>
<comment type="cofactor">
    <cofactor evidence="3">
        <name>FAD</name>
        <dbReference type="ChEBI" id="CHEBI:57692"/>
    </cofactor>
    <text evidence="3">Binds 1 FAD per subunit.</text>
</comment>
<keyword evidence="2 3" id="KW-0274">FAD</keyword>
<dbReference type="PANTHER" id="PTHR11455:SF18">
    <property type="entry name" value="SI:CH1073-390K14.1"/>
    <property type="match status" value="1"/>
</dbReference>
<dbReference type="Gene3D" id="1.10.579.10">
    <property type="entry name" value="DNA Cyclobutane Dipyrimidine Photolyase, subunit A, domain 3"/>
    <property type="match status" value="1"/>
</dbReference>
<dbReference type="Proteomes" id="UP000598971">
    <property type="component" value="Unassembled WGS sequence"/>
</dbReference>
<accession>A0A8J8FM59</accession>
<evidence type="ECO:0000256" key="1">
    <source>
        <dbReference type="ARBA" id="ARBA00022630"/>
    </source>
</evidence>
<dbReference type="RefSeq" id="WP_171609375.1">
    <property type="nucleotide sequence ID" value="NZ_WHPF01000015.1"/>
</dbReference>